<dbReference type="Pfam" id="PF03995">
    <property type="entry name" value="Inhibitor_I36"/>
    <property type="match status" value="1"/>
</dbReference>
<comment type="caution">
    <text evidence="2">The sequence shown here is derived from an EMBL/GenBank/DDBJ whole genome shotgun (WGS) entry which is preliminary data.</text>
</comment>
<keyword evidence="3" id="KW-1185">Reference proteome</keyword>
<keyword evidence="1" id="KW-0732">Signal</keyword>
<gene>
    <name evidence="2" type="ORF">GCM10023329_42400</name>
</gene>
<evidence type="ECO:0000313" key="2">
    <source>
        <dbReference type="EMBL" id="GAA4786990.1"/>
    </source>
</evidence>
<protein>
    <recommendedName>
        <fullName evidence="4">Peptidase inhibitor family I36</fullName>
    </recommendedName>
</protein>
<evidence type="ECO:0000256" key="1">
    <source>
        <dbReference type="SAM" id="SignalP"/>
    </source>
</evidence>
<dbReference type="EMBL" id="BAABJV010000012">
    <property type="protein sequence ID" value="GAA4786990.1"/>
    <property type="molecule type" value="Genomic_DNA"/>
</dbReference>
<dbReference type="Gene3D" id="2.60.20.10">
    <property type="entry name" value="Crystallins"/>
    <property type="match status" value="1"/>
</dbReference>
<sequence length="126" mass="13356">MNRMIGKAVATLGGTALAAGVLLGTAAPANAAWSDCPKGYLCAYLGTNGTGGSPGKVAGDNTNTTQYTKFRYADSAWNNGNSCNVRVFSERNYTGSYWTINRGAALYDLNDYGQLKNGIHSNKWCV</sequence>
<name>A0ABP9AZ15_9ACTN</name>
<organism evidence="2 3">
    <name type="scientific">Streptomyces sanyensis</name>
    <dbReference type="NCBI Taxonomy" id="568869"/>
    <lineage>
        <taxon>Bacteria</taxon>
        <taxon>Bacillati</taxon>
        <taxon>Actinomycetota</taxon>
        <taxon>Actinomycetes</taxon>
        <taxon>Kitasatosporales</taxon>
        <taxon>Streptomycetaceae</taxon>
        <taxon>Streptomyces</taxon>
    </lineage>
</organism>
<reference evidence="3" key="1">
    <citation type="journal article" date="2019" name="Int. J. Syst. Evol. Microbiol.">
        <title>The Global Catalogue of Microorganisms (GCM) 10K type strain sequencing project: providing services to taxonomists for standard genome sequencing and annotation.</title>
        <authorList>
            <consortium name="The Broad Institute Genomics Platform"/>
            <consortium name="The Broad Institute Genome Sequencing Center for Infectious Disease"/>
            <person name="Wu L."/>
            <person name="Ma J."/>
        </authorList>
    </citation>
    <scope>NUCLEOTIDE SEQUENCE [LARGE SCALE GENOMIC DNA]</scope>
    <source>
        <strain evidence="3">JCM 18324</strain>
    </source>
</reference>
<dbReference type="Proteomes" id="UP001501147">
    <property type="component" value="Unassembled WGS sequence"/>
</dbReference>
<feature type="chain" id="PRO_5046101929" description="Peptidase inhibitor family I36" evidence="1">
    <location>
        <begin position="32"/>
        <end position="126"/>
    </location>
</feature>
<evidence type="ECO:0000313" key="3">
    <source>
        <dbReference type="Proteomes" id="UP001501147"/>
    </source>
</evidence>
<proteinExistence type="predicted"/>
<evidence type="ECO:0008006" key="4">
    <source>
        <dbReference type="Google" id="ProtNLM"/>
    </source>
</evidence>
<feature type="signal peptide" evidence="1">
    <location>
        <begin position="1"/>
        <end position="31"/>
    </location>
</feature>
<accession>A0ABP9AZ15</accession>